<evidence type="ECO:0000313" key="2">
    <source>
        <dbReference type="Proteomes" id="UP001165136"/>
    </source>
</evidence>
<name>A0A9W6VGN6_9PSEU</name>
<dbReference type="AlphaFoldDB" id="A0A9W6VGN6"/>
<evidence type="ECO:0000313" key="1">
    <source>
        <dbReference type="EMBL" id="GLY71003.1"/>
    </source>
</evidence>
<dbReference type="EMBL" id="BSTI01000029">
    <property type="protein sequence ID" value="GLY71003.1"/>
    <property type="molecule type" value="Genomic_DNA"/>
</dbReference>
<dbReference type="RefSeq" id="WP_285490518.1">
    <property type="nucleotide sequence ID" value="NZ_BSTI01000029.1"/>
</dbReference>
<organism evidence="1 2">
    <name type="scientific">Amycolatopsis taiwanensis</name>
    <dbReference type="NCBI Taxonomy" id="342230"/>
    <lineage>
        <taxon>Bacteria</taxon>
        <taxon>Bacillati</taxon>
        <taxon>Actinomycetota</taxon>
        <taxon>Actinomycetes</taxon>
        <taxon>Pseudonocardiales</taxon>
        <taxon>Pseudonocardiaceae</taxon>
        <taxon>Amycolatopsis</taxon>
    </lineage>
</organism>
<proteinExistence type="predicted"/>
<evidence type="ECO:0008006" key="3">
    <source>
        <dbReference type="Google" id="ProtNLM"/>
    </source>
</evidence>
<keyword evidence="2" id="KW-1185">Reference proteome</keyword>
<sequence>MTTNPALQPLEFLVGDWEMDLFNAEFLPDPETRVRGSATFAWVEQGAALVMRQGDNATWIIGRDDSADDFHVLYSDDRGVSRVYRMTFDGHRWTLQRNTAEFSQRFEATIGTEGTTIEGRWEKSFDAGENWQHDFNINYTKTTP</sequence>
<protein>
    <recommendedName>
        <fullName evidence="3">DUF1579 domain-containing protein</fullName>
    </recommendedName>
</protein>
<accession>A0A9W6VGN6</accession>
<reference evidence="1" key="1">
    <citation type="submission" date="2023-03" db="EMBL/GenBank/DDBJ databases">
        <title>Amycolatopsis taiwanensis NBRC 103393.</title>
        <authorList>
            <person name="Ichikawa N."/>
            <person name="Sato H."/>
            <person name="Tonouchi N."/>
        </authorList>
    </citation>
    <scope>NUCLEOTIDE SEQUENCE</scope>
    <source>
        <strain evidence="1">NBRC 103393</strain>
    </source>
</reference>
<comment type="caution">
    <text evidence="1">The sequence shown here is derived from an EMBL/GenBank/DDBJ whole genome shotgun (WGS) entry which is preliminary data.</text>
</comment>
<dbReference type="Proteomes" id="UP001165136">
    <property type="component" value="Unassembled WGS sequence"/>
</dbReference>
<gene>
    <name evidence="1" type="ORF">Atai01_76220</name>
</gene>